<gene>
    <name evidence="3" type="ORF">EZS28_030334</name>
</gene>
<evidence type="ECO:0000256" key="1">
    <source>
        <dbReference type="SAM" id="Coils"/>
    </source>
</evidence>
<organism evidence="3 4">
    <name type="scientific">Streblomastix strix</name>
    <dbReference type="NCBI Taxonomy" id="222440"/>
    <lineage>
        <taxon>Eukaryota</taxon>
        <taxon>Metamonada</taxon>
        <taxon>Preaxostyla</taxon>
        <taxon>Oxymonadida</taxon>
        <taxon>Streblomastigidae</taxon>
        <taxon>Streblomastix</taxon>
    </lineage>
</organism>
<dbReference type="AlphaFoldDB" id="A0A5J4UUN8"/>
<accession>A0A5J4UUN8</accession>
<dbReference type="EMBL" id="SNRW01012198">
    <property type="protein sequence ID" value="KAA6374139.1"/>
    <property type="molecule type" value="Genomic_DNA"/>
</dbReference>
<evidence type="ECO:0000313" key="4">
    <source>
        <dbReference type="Proteomes" id="UP000324800"/>
    </source>
</evidence>
<protein>
    <submittedName>
        <fullName evidence="3">Uncharacterized protein</fullName>
    </submittedName>
</protein>
<keyword evidence="1" id="KW-0175">Coiled coil</keyword>
<feature type="region of interest" description="Disordered" evidence="2">
    <location>
        <begin position="1"/>
        <end position="42"/>
    </location>
</feature>
<reference evidence="3 4" key="1">
    <citation type="submission" date="2019-03" db="EMBL/GenBank/DDBJ databases">
        <title>Single cell metagenomics reveals metabolic interactions within the superorganism composed of flagellate Streblomastix strix and complex community of Bacteroidetes bacteria on its surface.</title>
        <authorList>
            <person name="Treitli S.C."/>
            <person name="Kolisko M."/>
            <person name="Husnik F."/>
            <person name="Keeling P."/>
            <person name="Hampl V."/>
        </authorList>
    </citation>
    <scope>NUCLEOTIDE SEQUENCE [LARGE SCALE GENOMIC DNA]</scope>
    <source>
        <strain evidence="3">ST1C</strain>
    </source>
</reference>
<evidence type="ECO:0000256" key="2">
    <source>
        <dbReference type="SAM" id="MobiDB-lite"/>
    </source>
</evidence>
<evidence type="ECO:0000313" key="3">
    <source>
        <dbReference type="EMBL" id="KAA6374139.1"/>
    </source>
</evidence>
<proteinExistence type="predicted"/>
<name>A0A5J4UUN8_9EUKA</name>
<feature type="coiled-coil region" evidence="1">
    <location>
        <begin position="87"/>
        <end position="114"/>
    </location>
</feature>
<feature type="compositionally biased region" description="Basic and acidic residues" evidence="2">
    <location>
        <begin position="13"/>
        <end position="29"/>
    </location>
</feature>
<comment type="caution">
    <text evidence="3">The sequence shown here is derived from an EMBL/GenBank/DDBJ whole genome shotgun (WGS) entry which is preliminary data.</text>
</comment>
<dbReference type="Proteomes" id="UP000324800">
    <property type="component" value="Unassembled WGS sequence"/>
</dbReference>
<sequence length="247" mass="28835">MRDKVLNKLKAKGRAENEEKKKRGEKSDPQFDEEDTEWRSETKERDIFEQKKIGSKGSDILDWRVRVVVEMGEDQIVKVRKCILEVISDVAEYWKELEEKMKKEEKELEENLLESYVFEKQTTLATQEKVVVCVGCDSMQYDYGLEELKNYWSLNIIEELLFKIEMEWLGMTTPGIYESLFEDIITNESSIILLNDSLQPTSTISITQQCNLEIQQQSNKQQSNTLSIDAKLSIYTIEDVFLSGCVR</sequence>